<reference evidence="2 3" key="1">
    <citation type="journal article" date="2020" name="bioRxiv">
        <title>Metabolic contributions of an alphaproteobacterial endosymbiont in the apicomplexan Cardiosporidium cionae.</title>
        <authorList>
            <person name="Hunter E.S."/>
            <person name="Paight C.J."/>
            <person name="Lane C.E."/>
        </authorList>
    </citation>
    <scope>NUCLEOTIDE SEQUENCE [LARGE SCALE GENOMIC DNA]</scope>
    <source>
        <strain evidence="2">ESH_2018</strain>
    </source>
</reference>
<comment type="caution">
    <text evidence="2">The sequence shown here is derived from an EMBL/GenBank/DDBJ whole genome shotgun (WGS) entry which is preliminary data.</text>
</comment>
<dbReference type="Proteomes" id="UP000823046">
    <property type="component" value="Unassembled WGS sequence"/>
</dbReference>
<evidence type="ECO:0000313" key="2">
    <source>
        <dbReference type="EMBL" id="KAF8821448.1"/>
    </source>
</evidence>
<keyword evidence="1" id="KW-0812">Transmembrane</keyword>
<keyword evidence="1" id="KW-1133">Transmembrane helix</keyword>
<evidence type="ECO:0000313" key="3">
    <source>
        <dbReference type="Proteomes" id="UP000823046"/>
    </source>
</evidence>
<keyword evidence="3" id="KW-1185">Reference proteome</keyword>
<sequence>MISDGIPLRNVAERFMRQTNIKAPISAVEEFLSVAGGTTNALINGNRESTLLTDGKSPEFIGLLLLKLQNLLLSNTSLASMATLNSSESFIGAAENIVMIGIILFYWIFICFFNCSYA</sequence>
<proteinExistence type="predicted"/>
<evidence type="ECO:0000256" key="1">
    <source>
        <dbReference type="SAM" id="Phobius"/>
    </source>
</evidence>
<accession>A0ABQ7JBX3</accession>
<dbReference type="EMBL" id="JADAQX010000179">
    <property type="protein sequence ID" value="KAF8821448.1"/>
    <property type="molecule type" value="Genomic_DNA"/>
</dbReference>
<name>A0ABQ7JBX3_9APIC</name>
<organism evidence="2 3">
    <name type="scientific">Cardiosporidium cionae</name>
    <dbReference type="NCBI Taxonomy" id="476202"/>
    <lineage>
        <taxon>Eukaryota</taxon>
        <taxon>Sar</taxon>
        <taxon>Alveolata</taxon>
        <taxon>Apicomplexa</taxon>
        <taxon>Aconoidasida</taxon>
        <taxon>Nephromycida</taxon>
        <taxon>Cardiosporidium</taxon>
    </lineage>
</organism>
<keyword evidence="1" id="KW-0472">Membrane</keyword>
<protein>
    <submittedName>
        <fullName evidence="2">Uncharacterized protein</fullName>
    </submittedName>
</protein>
<gene>
    <name evidence="2" type="ORF">IE077_002017</name>
</gene>
<feature type="transmembrane region" description="Helical" evidence="1">
    <location>
        <begin position="97"/>
        <end position="117"/>
    </location>
</feature>